<organism evidence="2 3">
    <name type="scientific">Rhodococcus spongiicola</name>
    <dbReference type="NCBI Taxonomy" id="2487352"/>
    <lineage>
        <taxon>Bacteria</taxon>
        <taxon>Bacillati</taxon>
        <taxon>Actinomycetota</taxon>
        <taxon>Actinomycetes</taxon>
        <taxon>Mycobacteriales</taxon>
        <taxon>Nocardiaceae</taxon>
        <taxon>Rhodococcus</taxon>
    </lineage>
</organism>
<comment type="caution">
    <text evidence="2">The sequence shown here is derived from an EMBL/GenBank/DDBJ whole genome shotgun (WGS) entry which is preliminary data.</text>
</comment>
<proteinExistence type="predicted"/>
<dbReference type="EMBL" id="RKLN01000001">
    <property type="protein sequence ID" value="RVW06053.1"/>
    <property type="molecule type" value="Genomic_DNA"/>
</dbReference>
<name>A0A438B4X9_9NOCA</name>
<dbReference type="SUPFAM" id="SSF53474">
    <property type="entry name" value="alpha/beta-Hydrolases"/>
    <property type="match status" value="1"/>
</dbReference>
<dbReference type="Pfam" id="PF00561">
    <property type="entry name" value="Abhydrolase_1"/>
    <property type="match status" value="1"/>
</dbReference>
<keyword evidence="3" id="KW-1185">Reference proteome</keyword>
<dbReference type="AlphaFoldDB" id="A0A438B4X9"/>
<dbReference type="PRINTS" id="PR00111">
    <property type="entry name" value="ABHYDROLASE"/>
</dbReference>
<evidence type="ECO:0000313" key="2">
    <source>
        <dbReference type="EMBL" id="RVW06053.1"/>
    </source>
</evidence>
<dbReference type="PANTHER" id="PTHR43689:SF8">
    <property type="entry name" value="ALPHA_BETA-HYDROLASES SUPERFAMILY PROTEIN"/>
    <property type="match status" value="1"/>
</dbReference>
<gene>
    <name evidence="2" type="ORF">EF834_00875</name>
</gene>
<dbReference type="Proteomes" id="UP000284333">
    <property type="component" value="Unassembled WGS sequence"/>
</dbReference>
<sequence length="285" mass="32147">MMRFERQTVDGQDLRIARVHNGDRPTVVMTNAFPQSIRCWESLWERLADNVDLLAVDLPGFGRSTGSGSVMRPSAQSDVLLKLLDVNGIDQIFLIGPDIGVPVSLWLASSRPERLLGLNIYDGPGTWPSDFGPALKAATRSRLVRWFGSRPPMRRMLMKQNFNAATAAGYHHFTPSADAVEEYRTICFDPEKHRNAFDFLGSYAAELPVLEKRLPSVSIPVLITWGAHDQFVRTSNAERLHDLLPNSELTVFDGAGHFSHEDADDEWLQRFLVFVETHHPRNLRT</sequence>
<accession>A0A438B4X9</accession>
<evidence type="ECO:0000313" key="3">
    <source>
        <dbReference type="Proteomes" id="UP000284333"/>
    </source>
</evidence>
<dbReference type="OrthoDB" id="5431692at2"/>
<evidence type="ECO:0000259" key="1">
    <source>
        <dbReference type="Pfam" id="PF00561"/>
    </source>
</evidence>
<dbReference type="RefSeq" id="WP_127944617.1">
    <property type="nucleotide sequence ID" value="NZ_RKLN01000001.1"/>
</dbReference>
<keyword evidence="2" id="KW-0378">Hydrolase</keyword>
<dbReference type="PANTHER" id="PTHR43689">
    <property type="entry name" value="HYDROLASE"/>
    <property type="match status" value="1"/>
</dbReference>
<dbReference type="InterPro" id="IPR000073">
    <property type="entry name" value="AB_hydrolase_1"/>
</dbReference>
<dbReference type="Gene3D" id="3.40.50.1820">
    <property type="entry name" value="alpha/beta hydrolase"/>
    <property type="match status" value="1"/>
</dbReference>
<dbReference type="InterPro" id="IPR029058">
    <property type="entry name" value="AB_hydrolase_fold"/>
</dbReference>
<feature type="domain" description="AB hydrolase-1" evidence="1">
    <location>
        <begin position="25"/>
        <end position="263"/>
    </location>
</feature>
<dbReference type="GO" id="GO:0016787">
    <property type="term" value="F:hydrolase activity"/>
    <property type="evidence" value="ECO:0007669"/>
    <property type="project" value="UniProtKB-KW"/>
</dbReference>
<protein>
    <submittedName>
        <fullName evidence="2">Alpha/beta hydrolase</fullName>
    </submittedName>
</protein>
<reference evidence="2 3" key="1">
    <citation type="submission" date="2018-11" db="EMBL/GenBank/DDBJ databases">
        <title>Rhodococcus spongicola sp. nov. and Rhodococcus xishaensis sp. nov. from marine sponges.</title>
        <authorList>
            <person name="Li L."/>
            <person name="Lin H.W."/>
        </authorList>
    </citation>
    <scope>NUCLEOTIDE SEQUENCE [LARGE SCALE GENOMIC DNA]</scope>
    <source>
        <strain evidence="2 3">LHW50502</strain>
    </source>
</reference>